<evidence type="ECO:0000256" key="1">
    <source>
        <dbReference type="SAM" id="MobiDB-lite"/>
    </source>
</evidence>
<dbReference type="AlphaFoldDB" id="A0A418VK03"/>
<evidence type="ECO:0000313" key="3">
    <source>
        <dbReference type="Proteomes" id="UP000283458"/>
    </source>
</evidence>
<dbReference type="Proteomes" id="UP000283458">
    <property type="component" value="Unassembled WGS sequence"/>
</dbReference>
<name>A0A418VK03_9PROT</name>
<accession>A0A418VK03</accession>
<evidence type="ECO:0008006" key="4">
    <source>
        <dbReference type="Google" id="ProtNLM"/>
    </source>
</evidence>
<dbReference type="PROSITE" id="PS51257">
    <property type="entry name" value="PROKAR_LIPOPROTEIN"/>
    <property type="match status" value="1"/>
</dbReference>
<evidence type="ECO:0000313" key="2">
    <source>
        <dbReference type="EMBL" id="RJF76431.1"/>
    </source>
</evidence>
<keyword evidence="3" id="KW-1185">Reference proteome</keyword>
<gene>
    <name evidence="2" type="ORF">D3877_29030</name>
</gene>
<proteinExistence type="predicted"/>
<feature type="region of interest" description="Disordered" evidence="1">
    <location>
        <begin position="118"/>
        <end position="139"/>
    </location>
</feature>
<dbReference type="EMBL" id="QYUL01000008">
    <property type="protein sequence ID" value="RJF76431.1"/>
    <property type="molecule type" value="Genomic_DNA"/>
</dbReference>
<protein>
    <recommendedName>
        <fullName evidence="4">Glycine zipper domain-containing protein</fullName>
    </recommendedName>
</protein>
<comment type="caution">
    <text evidence="2">The sequence shown here is derived from an EMBL/GenBank/DDBJ whole genome shotgun (WGS) entry which is preliminary data.</text>
</comment>
<sequence>MGRMRKGMVVLTLGTSLLVGGCNAQNAKEAGGALGTVLGAVAGIAIGGNSDMGAAGGALFGGVAGFIAGSLVGQIIDDVDRAKQREATQSALNDGTTIQWTSPKNSGVYGRTEIVSTRTVPTGSAPTAGTQTVTMPNSETPYRGPVVYCDPRNGKPYRLEASRCPSNGRVVEISPARYAAMAPDAAPQPAVTPSLRKAETEKPVRKEKVQTASIPSDIPLKPAPAFQLPAMTPMETVCRVAREVVWIEGKEQVDQVEYCRAPGASAWQKKAA</sequence>
<organism evidence="2 3">
    <name type="scientific">Azospirillum cavernae</name>
    <dbReference type="NCBI Taxonomy" id="2320860"/>
    <lineage>
        <taxon>Bacteria</taxon>
        <taxon>Pseudomonadati</taxon>
        <taxon>Pseudomonadota</taxon>
        <taxon>Alphaproteobacteria</taxon>
        <taxon>Rhodospirillales</taxon>
        <taxon>Azospirillaceae</taxon>
        <taxon>Azospirillum</taxon>
    </lineage>
</organism>
<reference evidence="2 3" key="1">
    <citation type="submission" date="2018-09" db="EMBL/GenBank/DDBJ databases">
        <authorList>
            <person name="Zhu H."/>
        </authorList>
    </citation>
    <scope>NUCLEOTIDE SEQUENCE [LARGE SCALE GENOMIC DNA]</scope>
    <source>
        <strain evidence="2 3">K2W22B-5</strain>
    </source>
</reference>